<protein>
    <submittedName>
        <fullName evidence="1">Uncharacterized protein</fullName>
    </submittedName>
</protein>
<comment type="caution">
    <text evidence="1">The sequence shown here is derived from an EMBL/GenBank/DDBJ whole genome shotgun (WGS) entry which is preliminary data.</text>
</comment>
<name>A0A5J4R2Y4_9ZZZZ</name>
<dbReference type="AlphaFoldDB" id="A0A5J4R2Y4"/>
<organism evidence="1">
    <name type="scientific">termite gut metagenome</name>
    <dbReference type="NCBI Taxonomy" id="433724"/>
    <lineage>
        <taxon>unclassified sequences</taxon>
        <taxon>metagenomes</taxon>
        <taxon>organismal metagenomes</taxon>
    </lineage>
</organism>
<evidence type="ECO:0000313" key="1">
    <source>
        <dbReference type="EMBL" id="KAA6327680.1"/>
    </source>
</evidence>
<gene>
    <name evidence="1" type="ORF">EZS27_023350</name>
</gene>
<proteinExistence type="predicted"/>
<sequence>MLMVNKVTEIFYLSNEFSREFDKTFKKIHLESAYEQA</sequence>
<reference evidence="1" key="1">
    <citation type="submission" date="2019-03" db="EMBL/GenBank/DDBJ databases">
        <title>Single cell metagenomics reveals metabolic interactions within the superorganism composed of flagellate Streblomastix strix and complex community of Bacteroidetes bacteria on its surface.</title>
        <authorList>
            <person name="Treitli S.C."/>
            <person name="Kolisko M."/>
            <person name="Husnik F."/>
            <person name="Keeling P."/>
            <person name="Hampl V."/>
        </authorList>
    </citation>
    <scope>NUCLEOTIDE SEQUENCE</scope>
    <source>
        <strain evidence="1">STM</strain>
    </source>
</reference>
<dbReference type="EMBL" id="SNRY01001949">
    <property type="protein sequence ID" value="KAA6327680.1"/>
    <property type="molecule type" value="Genomic_DNA"/>
</dbReference>
<accession>A0A5J4R2Y4</accession>